<evidence type="ECO:0000256" key="2">
    <source>
        <dbReference type="PROSITE-ProRule" id="PRU00285"/>
    </source>
</evidence>
<evidence type="ECO:0000256" key="3">
    <source>
        <dbReference type="RuleBase" id="RU003616"/>
    </source>
</evidence>
<proteinExistence type="inferred from homology"/>
<dbReference type="PROSITE" id="PS01031">
    <property type="entry name" value="SHSP"/>
    <property type="match status" value="1"/>
</dbReference>
<dbReference type="Proteomes" id="UP000195557">
    <property type="component" value="Unassembled WGS sequence"/>
</dbReference>
<feature type="domain" description="SHSP" evidence="4">
    <location>
        <begin position="89"/>
        <end position="205"/>
    </location>
</feature>
<accession>A0A1Y5I715</accession>
<evidence type="ECO:0000259" key="4">
    <source>
        <dbReference type="PROSITE" id="PS01031"/>
    </source>
</evidence>
<keyword evidence="1 5" id="KW-0346">Stress response</keyword>
<comment type="similarity">
    <text evidence="2 3">Belongs to the small heat shock protein (HSP20) family.</text>
</comment>
<organism evidence="5">
    <name type="scientific">Ostreococcus tauri</name>
    <name type="common">Marine green alga</name>
    <dbReference type="NCBI Taxonomy" id="70448"/>
    <lineage>
        <taxon>Eukaryota</taxon>
        <taxon>Viridiplantae</taxon>
        <taxon>Chlorophyta</taxon>
        <taxon>Mamiellophyceae</taxon>
        <taxon>Mamiellales</taxon>
        <taxon>Bathycoccaceae</taxon>
        <taxon>Ostreococcus</taxon>
    </lineage>
</organism>
<evidence type="ECO:0000256" key="1">
    <source>
        <dbReference type="ARBA" id="ARBA00023016"/>
    </source>
</evidence>
<dbReference type="InterPro" id="IPR031107">
    <property type="entry name" value="Small_HSP"/>
</dbReference>
<dbReference type="Gene3D" id="2.60.40.790">
    <property type="match status" value="1"/>
</dbReference>
<name>A0A1Y5I715_OSTTA</name>
<dbReference type="CDD" id="cd06464">
    <property type="entry name" value="ACD_sHsps-like"/>
    <property type="match status" value="1"/>
</dbReference>
<protein>
    <submittedName>
        <fullName evidence="5">Putative heat shock protein</fullName>
    </submittedName>
</protein>
<dbReference type="EMBL" id="KZ155790">
    <property type="protein sequence ID" value="OUS45349.1"/>
    <property type="molecule type" value="Genomic_DNA"/>
</dbReference>
<gene>
    <name evidence="5" type="ORF">BE221DRAFT_77023</name>
</gene>
<dbReference type="PANTHER" id="PTHR11527">
    <property type="entry name" value="HEAT-SHOCK PROTEIN 20 FAMILY MEMBER"/>
    <property type="match status" value="1"/>
</dbReference>
<dbReference type="AlphaFoldDB" id="A0A1Y5I715"/>
<dbReference type="SUPFAM" id="SSF49764">
    <property type="entry name" value="HSP20-like chaperones"/>
    <property type="match status" value="1"/>
</dbReference>
<dbReference type="InterPro" id="IPR002068">
    <property type="entry name" value="A-crystallin/Hsp20_dom"/>
</dbReference>
<reference evidence="5" key="1">
    <citation type="submission" date="2017-04" db="EMBL/GenBank/DDBJ databases">
        <title>Population genomics of picophytoplankton unveils novel chromosome hypervariability.</title>
        <authorList>
            <consortium name="DOE Joint Genome Institute"/>
            <person name="Blanc-Mathieu R."/>
            <person name="Krasovec M."/>
            <person name="Hebrard M."/>
            <person name="Yau S."/>
            <person name="Desgranges E."/>
            <person name="Martin J."/>
            <person name="Schackwitz W."/>
            <person name="Kuo A."/>
            <person name="Salin G."/>
            <person name="Donnadieu C."/>
            <person name="Desdevises Y."/>
            <person name="Sanchez-Ferandin S."/>
            <person name="Moreau H."/>
            <person name="Rivals E."/>
            <person name="Grigoriev I.V."/>
            <person name="Grimsley N."/>
            <person name="Eyre-Walker A."/>
            <person name="Piganeau G."/>
        </authorList>
    </citation>
    <scope>NUCLEOTIDE SEQUENCE [LARGE SCALE GENOMIC DNA]</scope>
    <source>
        <strain evidence="5">RCC 1115</strain>
    </source>
</reference>
<evidence type="ECO:0000313" key="5">
    <source>
        <dbReference type="EMBL" id="OUS45349.1"/>
    </source>
</evidence>
<dbReference type="eggNOG" id="KOG0710">
    <property type="taxonomic scope" value="Eukaryota"/>
</dbReference>
<sequence>MARDTDSFFRDIFRDADDVRATRRRSRALRLSSRLVSSRLVSSRLFWETDSRKRSQFFQNFHGHPGMGNAFMPLAHRPQGSGGVGSTALIAGLRVIPVDVLEDDKSYVLRADLPGMKKEDVNVEVDGQIVRISATKKDSKKWEDEGYKYHRAERRDTMEYSQRALRMPQNTDFSKLEASFDDGTLTVTFGKQATSTPTAKTIAIK</sequence>
<dbReference type="InterPro" id="IPR008978">
    <property type="entry name" value="HSP20-like_chaperone"/>
</dbReference>
<dbReference type="Pfam" id="PF00011">
    <property type="entry name" value="HSP20"/>
    <property type="match status" value="1"/>
</dbReference>